<dbReference type="GO" id="GO:0000978">
    <property type="term" value="F:RNA polymerase II cis-regulatory region sequence-specific DNA binding"/>
    <property type="evidence" value="ECO:0007669"/>
    <property type="project" value="TreeGrafter"/>
</dbReference>
<evidence type="ECO:0000256" key="4">
    <source>
        <dbReference type="ARBA" id="ARBA00022833"/>
    </source>
</evidence>
<feature type="binding site" evidence="10">
    <location>
        <position position="567"/>
    </location>
    <ligand>
        <name>a phospholipid derivative</name>
        <dbReference type="ChEBI" id="CHEBI:16247"/>
    </ligand>
</feature>
<name>A0A914BZJ0_9BILA</name>
<dbReference type="InterPro" id="IPR013088">
    <property type="entry name" value="Znf_NHR/GATA"/>
</dbReference>
<evidence type="ECO:0000256" key="5">
    <source>
        <dbReference type="ARBA" id="ARBA00023015"/>
    </source>
</evidence>
<dbReference type="PANTHER" id="PTHR24086:SF15">
    <property type="entry name" value="NUCLEAR HORMONE RECEPTOR FTZ-F1"/>
    <property type="match status" value="1"/>
</dbReference>
<dbReference type="GO" id="GO:0009888">
    <property type="term" value="P:tissue development"/>
    <property type="evidence" value="ECO:0007669"/>
    <property type="project" value="TreeGrafter"/>
</dbReference>
<evidence type="ECO:0000313" key="14">
    <source>
        <dbReference type="Proteomes" id="UP000887540"/>
    </source>
</evidence>
<sequence length="605" mass="68098">MAIVDHSMPIGHHQSTAASTNGHSLLNGQNGIRSASFETEKCPVCGDRVSGYHYGLLTCESCKGFFKRTVQNKKQYSCAAEQNCPVDKTCRKRCPHCRFQKCIQRGMKVEAVREDRMRGGRNKFGTFYKADRALRQKNLKIPIGVSQNGANLNGSSVIHTSNGTYYNGQVSEAHVSSSTQDQAAQLAYFEQHNRLKVSNGYETLLQSPAVSNSAFSEFVMQRHAPYMPNGDSLAALLSHSMSDDPLLHRSGLVNGMSSGFHPPASVYSACVKPEPFDVYIAPSDTPVTSESYLAQPTNYINGFCNPSAVSYADMVPMVPSTIAGNDNRLSAHLLPVCPIPTEKSIDTVFYSGSTPSNILEVLSTRSQLETKRAHNVVTVANFSSTFSDPFQFCLLVMETTMNQQISWARNEENFRELRMDDQLRLLNRTWSTLHIIDFTYSFLMREFSYTIQLANNRECLTSTLTLLGSDEFQEEWESICNQLQQHQFNRIDYTAYIFLTLFDYSIYRDSSSTEELQSREGIEVFHSRILRAWADYRNSHPASMPLLDLLQQIKQLAKKAQCNLYKKCQSTEFPVPQLLKEMLEQPNLSAEYKSVLSPISSYTTS</sequence>
<keyword evidence="7" id="KW-0804">Transcription</keyword>
<comment type="subcellular location">
    <subcellularLocation>
        <location evidence="1">Nucleus</location>
    </subcellularLocation>
</comment>
<dbReference type="Pfam" id="PF00105">
    <property type="entry name" value="zf-C4"/>
    <property type="match status" value="1"/>
</dbReference>
<dbReference type="InterPro" id="IPR035500">
    <property type="entry name" value="NHR-like_dom_sf"/>
</dbReference>
<dbReference type="GO" id="GO:0004879">
    <property type="term" value="F:nuclear receptor activity"/>
    <property type="evidence" value="ECO:0007669"/>
    <property type="project" value="InterPro"/>
</dbReference>
<feature type="compositionally biased region" description="Polar residues" evidence="11">
    <location>
        <begin position="13"/>
        <end position="25"/>
    </location>
</feature>
<protein>
    <submittedName>
        <fullName evidence="15">Uncharacterized protein</fullName>
    </submittedName>
</protein>
<dbReference type="InterPro" id="IPR016355">
    <property type="entry name" value="NR5-like"/>
</dbReference>
<evidence type="ECO:0000259" key="13">
    <source>
        <dbReference type="PROSITE" id="PS51843"/>
    </source>
</evidence>
<dbReference type="PROSITE" id="PS00031">
    <property type="entry name" value="NUCLEAR_REC_DBD_1"/>
    <property type="match status" value="1"/>
</dbReference>
<keyword evidence="3" id="KW-0863">Zinc-finger</keyword>
<evidence type="ECO:0000256" key="8">
    <source>
        <dbReference type="ARBA" id="ARBA00023170"/>
    </source>
</evidence>
<dbReference type="Proteomes" id="UP000887540">
    <property type="component" value="Unplaced"/>
</dbReference>
<dbReference type="PRINTS" id="PR00047">
    <property type="entry name" value="STROIDFINGER"/>
</dbReference>
<dbReference type="AlphaFoldDB" id="A0A914BZJ0"/>
<evidence type="ECO:0000256" key="2">
    <source>
        <dbReference type="ARBA" id="ARBA00022723"/>
    </source>
</evidence>
<evidence type="ECO:0000259" key="12">
    <source>
        <dbReference type="PROSITE" id="PS51030"/>
    </source>
</evidence>
<dbReference type="FunFam" id="3.30.50.10:FF:000006">
    <property type="entry name" value="Nuclear receptor subfamily 5 group A member"/>
    <property type="match status" value="1"/>
</dbReference>
<dbReference type="PANTHER" id="PTHR24086">
    <property type="entry name" value="NUCLEAR RECEPTOR SUBFAMILY 5 GROUP A"/>
    <property type="match status" value="1"/>
</dbReference>
<dbReference type="WBParaSite" id="ACRNAN_Path_136.g468.t1">
    <property type="protein sequence ID" value="ACRNAN_Path_136.g468.t1"/>
    <property type="gene ID" value="ACRNAN_Path_136.g468"/>
</dbReference>
<keyword evidence="14" id="KW-1185">Reference proteome</keyword>
<reference evidence="15" key="1">
    <citation type="submission" date="2022-11" db="UniProtKB">
        <authorList>
            <consortium name="WormBaseParasite"/>
        </authorList>
    </citation>
    <scope>IDENTIFICATION</scope>
</reference>
<dbReference type="GO" id="GO:0090575">
    <property type="term" value="C:RNA polymerase II transcription regulator complex"/>
    <property type="evidence" value="ECO:0007669"/>
    <property type="project" value="TreeGrafter"/>
</dbReference>
<dbReference type="Gene3D" id="3.30.50.10">
    <property type="entry name" value="Erythroid Transcription Factor GATA-1, subunit A"/>
    <property type="match status" value="1"/>
</dbReference>
<accession>A0A914BZJ0</accession>
<dbReference type="SUPFAM" id="SSF57716">
    <property type="entry name" value="Glucocorticoid receptor-like (DNA-binding domain)"/>
    <property type="match status" value="1"/>
</dbReference>
<organism evidence="14 15">
    <name type="scientific">Acrobeloides nanus</name>
    <dbReference type="NCBI Taxonomy" id="290746"/>
    <lineage>
        <taxon>Eukaryota</taxon>
        <taxon>Metazoa</taxon>
        <taxon>Ecdysozoa</taxon>
        <taxon>Nematoda</taxon>
        <taxon>Chromadorea</taxon>
        <taxon>Rhabditida</taxon>
        <taxon>Tylenchina</taxon>
        <taxon>Cephalobomorpha</taxon>
        <taxon>Cephaloboidea</taxon>
        <taxon>Cephalobidae</taxon>
        <taxon>Acrobeloides</taxon>
    </lineage>
</organism>
<dbReference type="CDD" id="cd07167">
    <property type="entry name" value="NR_DBD_Lrh-1_like"/>
    <property type="match status" value="1"/>
</dbReference>
<dbReference type="GO" id="GO:0008270">
    <property type="term" value="F:zinc ion binding"/>
    <property type="evidence" value="ECO:0007669"/>
    <property type="project" value="UniProtKB-KW"/>
</dbReference>
<feature type="region of interest" description="Disordered" evidence="11">
    <location>
        <begin position="1"/>
        <end position="25"/>
    </location>
</feature>
<keyword evidence="6" id="KW-0238">DNA-binding</keyword>
<dbReference type="PROSITE" id="PS51843">
    <property type="entry name" value="NR_LBD"/>
    <property type="match status" value="1"/>
</dbReference>
<proteinExistence type="predicted"/>
<dbReference type="PIRSF" id="PIRSF002530">
    <property type="entry name" value="Nuc_orph_FTZ-F1"/>
    <property type="match status" value="1"/>
</dbReference>
<evidence type="ECO:0000313" key="15">
    <source>
        <dbReference type="WBParaSite" id="ACRNAN_Path_136.g468.t1"/>
    </source>
</evidence>
<dbReference type="InterPro" id="IPR000536">
    <property type="entry name" value="Nucl_hrmn_rcpt_lig-bd"/>
</dbReference>
<dbReference type="InterPro" id="IPR001628">
    <property type="entry name" value="Znf_hrmn_rcpt"/>
</dbReference>
<evidence type="ECO:0000256" key="6">
    <source>
        <dbReference type="ARBA" id="ARBA00023125"/>
    </source>
</evidence>
<evidence type="ECO:0000256" key="1">
    <source>
        <dbReference type="ARBA" id="ARBA00004123"/>
    </source>
</evidence>
<keyword evidence="4" id="KW-0862">Zinc</keyword>
<keyword evidence="8" id="KW-0675">Receptor</keyword>
<dbReference type="SMART" id="SM00399">
    <property type="entry name" value="ZnF_C4"/>
    <property type="match status" value="1"/>
</dbReference>
<evidence type="ECO:0000256" key="7">
    <source>
        <dbReference type="ARBA" id="ARBA00023163"/>
    </source>
</evidence>
<evidence type="ECO:0000256" key="11">
    <source>
        <dbReference type="SAM" id="MobiDB-lite"/>
    </source>
</evidence>
<keyword evidence="2" id="KW-0479">Metal-binding</keyword>
<dbReference type="SUPFAM" id="SSF48508">
    <property type="entry name" value="Nuclear receptor ligand-binding domain"/>
    <property type="match status" value="1"/>
</dbReference>
<keyword evidence="5" id="KW-0805">Transcription regulation</keyword>
<feature type="domain" description="Nuclear receptor" evidence="12">
    <location>
        <begin position="39"/>
        <end position="114"/>
    </location>
</feature>
<dbReference type="PROSITE" id="PS51030">
    <property type="entry name" value="NUCLEAR_REC_DBD_2"/>
    <property type="match status" value="1"/>
</dbReference>
<keyword evidence="9" id="KW-0539">Nucleus</keyword>
<dbReference type="Gene3D" id="1.10.565.10">
    <property type="entry name" value="Retinoid X Receptor"/>
    <property type="match status" value="1"/>
</dbReference>
<evidence type="ECO:0000256" key="3">
    <source>
        <dbReference type="ARBA" id="ARBA00022771"/>
    </source>
</evidence>
<dbReference type="InterPro" id="IPR001723">
    <property type="entry name" value="Nuclear_hrmn_rcpt"/>
</dbReference>
<feature type="domain" description="NR LBD" evidence="13">
    <location>
        <begin position="354"/>
        <end position="605"/>
    </location>
</feature>
<evidence type="ECO:0000256" key="10">
    <source>
        <dbReference type="PIRSR" id="PIRSR002530-1"/>
    </source>
</evidence>
<evidence type="ECO:0000256" key="9">
    <source>
        <dbReference type="ARBA" id="ARBA00023242"/>
    </source>
</evidence>
<dbReference type="GO" id="GO:0009755">
    <property type="term" value="P:hormone-mediated signaling pathway"/>
    <property type="evidence" value="ECO:0007669"/>
    <property type="project" value="TreeGrafter"/>
</dbReference>
<dbReference type="PRINTS" id="PR00398">
    <property type="entry name" value="STRDHORMONER"/>
</dbReference>